<dbReference type="InterPro" id="IPR050287">
    <property type="entry name" value="MTA/SAH_deaminase"/>
</dbReference>
<sequence>MQQPVDLIISGGHVLTLDAARPELPDGAIAVAGGRIVALGESADILARFVARETIDATGTAVLPGLVDAYAHAGHGMMRGLFHPVNGAPGHLYWSATTPNWWRADAELAALERLKAGVTTGQTIVGATPARADHPVFADVTAKAYVEAGLRLVLGIGPPDPIFPHLPEPFAASLWEDGRLVRRPFSTEDTLRVSADVITRWHGAGDGRILAALAPPYLFGRHVPHRRIANRMPDASDAPVILAHARAMRAMARELGVIIHTHMFKGSVAYMLDQFGRAEVDSLLEGGGLVVAHANGLAPAEIEVLGAHGVGIATVAFTHENLWYGMAPIPALREAGCAIAITTDGAATYTPYDLWREPARAAWNQWLAADTQAILPPETLIGMMTIEAAEVLGMADEIGSLEIGKRADLICVDLRTPHIGAVHDVAQSLVLYATAADVRDVIVDGEILMRNRQPLRINEAAVLANARAEAEAMAAAQDLKPYRRAEAWSRPTRWPSPPA</sequence>
<dbReference type="InterPro" id="IPR011059">
    <property type="entry name" value="Metal-dep_hydrolase_composite"/>
</dbReference>
<name>A0A1K2HZP0_9HYPH</name>
<dbReference type="AlphaFoldDB" id="A0A1K2HZP0"/>
<dbReference type="PANTHER" id="PTHR43794:SF11">
    <property type="entry name" value="AMIDOHYDROLASE-RELATED DOMAIN-CONTAINING PROTEIN"/>
    <property type="match status" value="1"/>
</dbReference>
<reference evidence="4 5" key="1">
    <citation type="submission" date="2016-11" db="EMBL/GenBank/DDBJ databases">
        <authorList>
            <person name="Jaros S."/>
            <person name="Januszkiewicz K."/>
            <person name="Wedrychowicz H."/>
        </authorList>
    </citation>
    <scope>NUCLEOTIDE SEQUENCE [LARGE SCALE GENOMIC DNA]</scope>
    <source>
        <strain evidence="4 5">ATCC 23634</strain>
    </source>
</reference>
<gene>
    <name evidence="4" type="ORF">SAMN02983003_2763</name>
</gene>
<dbReference type="PANTHER" id="PTHR43794">
    <property type="entry name" value="AMINOHYDROLASE SSNA-RELATED"/>
    <property type="match status" value="1"/>
</dbReference>
<evidence type="ECO:0000256" key="1">
    <source>
        <dbReference type="ARBA" id="ARBA00006745"/>
    </source>
</evidence>
<dbReference type="Pfam" id="PF01979">
    <property type="entry name" value="Amidohydro_1"/>
    <property type="match status" value="1"/>
</dbReference>
<proteinExistence type="inferred from homology"/>
<dbReference type="Proteomes" id="UP000183447">
    <property type="component" value="Unassembled WGS sequence"/>
</dbReference>
<evidence type="ECO:0000313" key="5">
    <source>
        <dbReference type="Proteomes" id="UP000183447"/>
    </source>
</evidence>
<dbReference type="Gene3D" id="2.30.40.10">
    <property type="entry name" value="Urease, subunit C, domain 1"/>
    <property type="match status" value="1"/>
</dbReference>
<organism evidence="4 5">
    <name type="scientific">Devosia enhydra</name>
    <dbReference type="NCBI Taxonomy" id="665118"/>
    <lineage>
        <taxon>Bacteria</taxon>
        <taxon>Pseudomonadati</taxon>
        <taxon>Pseudomonadota</taxon>
        <taxon>Alphaproteobacteria</taxon>
        <taxon>Hyphomicrobiales</taxon>
        <taxon>Devosiaceae</taxon>
        <taxon>Devosia</taxon>
    </lineage>
</organism>
<evidence type="ECO:0000259" key="3">
    <source>
        <dbReference type="Pfam" id="PF01979"/>
    </source>
</evidence>
<dbReference type="InterPro" id="IPR006680">
    <property type="entry name" value="Amidohydro-rel"/>
</dbReference>
<comment type="similarity">
    <text evidence="1">Belongs to the metallo-dependent hydrolases superfamily. ATZ/TRZ family.</text>
</comment>
<evidence type="ECO:0000256" key="2">
    <source>
        <dbReference type="ARBA" id="ARBA00022801"/>
    </source>
</evidence>
<dbReference type="SUPFAM" id="SSF51338">
    <property type="entry name" value="Composite domain of metallo-dependent hydrolases"/>
    <property type="match status" value="1"/>
</dbReference>
<keyword evidence="2" id="KW-0378">Hydrolase</keyword>
<dbReference type="InterPro" id="IPR032466">
    <property type="entry name" value="Metal_Hydrolase"/>
</dbReference>
<evidence type="ECO:0000313" key="4">
    <source>
        <dbReference type="EMBL" id="SFZ85598.1"/>
    </source>
</evidence>
<dbReference type="GO" id="GO:0016810">
    <property type="term" value="F:hydrolase activity, acting on carbon-nitrogen (but not peptide) bonds"/>
    <property type="evidence" value="ECO:0007669"/>
    <property type="project" value="InterPro"/>
</dbReference>
<dbReference type="EMBL" id="FPKU01000002">
    <property type="protein sequence ID" value="SFZ85598.1"/>
    <property type="molecule type" value="Genomic_DNA"/>
</dbReference>
<dbReference type="RefSeq" id="WP_072344032.1">
    <property type="nucleotide sequence ID" value="NZ_FPKU01000002.1"/>
</dbReference>
<keyword evidence="5" id="KW-1185">Reference proteome</keyword>
<dbReference type="Gene3D" id="3.20.20.140">
    <property type="entry name" value="Metal-dependent hydrolases"/>
    <property type="match status" value="1"/>
</dbReference>
<dbReference type="SUPFAM" id="SSF51556">
    <property type="entry name" value="Metallo-dependent hydrolases"/>
    <property type="match status" value="1"/>
</dbReference>
<feature type="domain" description="Amidohydrolase-related" evidence="3">
    <location>
        <begin position="62"/>
        <end position="447"/>
    </location>
</feature>
<dbReference type="STRING" id="665118.SAMN02983003_2763"/>
<protein>
    <submittedName>
        <fullName evidence="4">Cytosine/adenosine deaminase</fullName>
    </submittedName>
</protein>
<accession>A0A1K2HZP0</accession>